<dbReference type="InterPro" id="IPR012318">
    <property type="entry name" value="HTH_CRP"/>
</dbReference>
<feature type="domain" description="HTH crp-type" evidence="5">
    <location>
        <begin position="148"/>
        <end position="219"/>
    </location>
</feature>
<dbReference type="CDD" id="cd00038">
    <property type="entry name" value="CAP_ED"/>
    <property type="match status" value="1"/>
</dbReference>
<dbReference type="PANTHER" id="PTHR24567">
    <property type="entry name" value="CRP FAMILY TRANSCRIPTIONAL REGULATORY PROTEIN"/>
    <property type="match status" value="1"/>
</dbReference>
<dbReference type="InterPro" id="IPR018490">
    <property type="entry name" value="cNMP-bd_dom_sf"/>
</dbReference>
<accession>A0A3M0FYL3</accession>
<gene>
    <name evidence="6" type="ORF">EAX61_12955</name>
</gene>
<organism evidence="6 7">
    <name type="scientific">Dokdonia sinensis</name>
    <dbReference type="NCBI Taxonomy" id="2479847"/>
    <lineage>
        <taxon>Bacteria</taxon>
        <taxon>Pseudomonadati</taxon>
        <taxon>Bacteroidota</taxon>
        <taxon>Flavobacteriia</taxon>
        <taxon>Flavobacteriales</taxon>
        <taxon>Flavobacteriaceae</taxon>
        <taxon>Dokdonia</taxon>
    </lineage>
</organism>
<dbReference type="PROSITE" id="PS50042">
    <property type="entry name" value="CNMP_BINDING_3"/>
    <property type="match status" value="1"/>
</dbReference>
<dbReference type="RefSeq" id="WP_121918125.1">
    <property type="nucleotide sequence ID" value="NZ_REFV01000013.1"/>
</dbReference>
<proteinExistence type="predicted"/>
<keyword evidence="1" id="KW-0805">Transcription regulation</keyword>
<dbReference type="Proteomes" id="UP000281985">
    <property type="component" value="Unassembled WGS sequence"/>
</dbReference>
<dbReference type="EMBL" id="REFV01000013">
    <property type="protein sequence ID" value="RMB56967.1"/>
    <property type="molecule type" value="Genomic_DNA"/>
</dbReference>
<protein>
    <submittedName>
        <fullName evidence="6">Crp/Fnr family transcriptional regulator</fullName>
    </submittedName>
</protein>
<dbReference type="Pfam" id="PF00027">
    <property type="entry name" value="cNMP_binding"/>
    <property type="match status" value="1"/>
</dbReference>
<reference evidence="6 7" key="1">
    <citation type="submission" date="2018-10" db="EMBL/GenBank/DDBJ databases">
        <title>Dokdonia luteus sp. nov., isolated from sea water.</title>
        <authorList>
            <person name="Zhou L.Y."/>
            <person name="Du Z.J."/>
        </authorList>
    </citation>
    <scope>NUCLEOTIDE SEQUENCE [LARGE SCALE GENOMIC DNA]</scope>
    <source>
        <strain evidence="6 7">SH27</strain>
    </source>
</reference>
<dbReference type="GO" id="GO:0003700">
    <property type="term" value="F:DNA-binding transcription factor activity"/>
    <property type="evidence" value="ECO:0007669"/>
    <property type="project" value="TreeGrafter"/>
</dbReference>
<dbReference type="InterPro" id="IPR036388">
    <property type="entry name" value="WH-like_DNA-bd_sf"/>
</dbReference>
<dbReference type="GO" id="GO:0005829">
    <property type="term" value="C:cytosol"/>
    <property type="evidence" value="ECO:0007669"/>
    <property type="project" value="TreeGrafter"/>
</dbReference>
<dbReference type="SUPFAM" id="SSF51206">
    <property type="entry name" value="cAMP-binding domain-like"/>
    <property type="match status" value="1"/>
</dbReference>
<dbReference type="AlphaFoldDB" id="A0A3M0FYL3"/>
<comment type="caution">
    <text evidence="6">The sequence shown here is derived from an EMBL/GenBank/DDBJ whole genome shotgun (WGS) entry which is preliminary data.</text>
</comment>
<dbReference type="SMART" id="SM00100">
    <property type="entry name" value="cNMP"/>
    <property type="match status" value="1"/>
</dbReference>
<sequence length="225" mass="24900">MSRCENCIIRQLNALKALSKDELKAISDSKTERRIKKGEKIFDENESLDGVFCVRSGASKLSKLQENGKDQIVKIAGSGEVLGKRSLIAEEKANLSATALEDMDVCFIPKKEITAKIYTNPAFTKELLQQLAQDLKNSENSTIDFASKTVTQRLAHTLLHLKSQAGEDRDGFLSLSLTREDLASVIGTATESCIRHIATFKKKGFIETQAKRIKILDLEGLKALE</sequence>
<keyword evidence="2" id="KW-0238">DNA-binding</keyword>
<dbReference type="InterPro" id="IPR014710">
    <property type="entry name" value="RmlC-like_jellyroll"/>
</dbReference>
<evidence type="ECO:0000259" key="4">
    <source>
        <dbReference type="PROSITE" id="PS50042"/>
    </source>
</evidence>
<evidence type="ECO:0000256" key="1">
    <source>
        <dbReference type="ARBA" id="ARBA00023015"/>
    </source>
</evidence>
<dbReference type="InterPro" id="IPR000595">
    <property type="entry name" value="cNMP-bd_dom"/>
</dbReference>
<dbReference type="Gene3D" id="1.10.10.10">
    <property type="entry name" value="Winged helix-like DNA-binding domain superfamily/Winged helix DNA-binding domain"/>
    <property type="match status" value="1"/>
</dbReference>
<dbReference type="InterPro" id="IPR050397">
    <property type="entry name" value="Env_Response_Regulators"/>
</dbReference>
<dbReference type="PROSITE" id="PS51063">
    <property type="entry name" value="HTH_CRP_2"/>
    <property type="match status" value="1"/>
</dbReference>
<feature type="domain" description="Cyclic nucleotide-binding" evidence="4">
    <location>
        <begin position="14"/>
        <end position="134"/>
    </location>
</feature>
<evidence type="ECO:0000313" key="6">
    <source>
        <dbReference type="EMBL" id="RMB56967.1"/>
    </source>
</evidence>
<evidence type="ECO:0000256" key="2">
    <source>
        <dbReference type="ARBA" id="ARBA00023125"/>
    </source>
</evidence>
<keyword evidence="3" id="KW-0804">Transcription</keyword>
<dbReference type="GO" id="GO:0003677">
    <property type="term" value="F:DNA binding"/>
    <property type="evidence" value="ECO:0007669"/>
    <property type="project" value="UniProtKB-KW"/>
</dbReference>
<dbReference type="PANTHER" id="PTHR24567:SF26">
    <property type="entry name" value="REGULATORY PROTEIN YEIL"/>
    <property type="match status" value="1"/>
</dbReference>
<keyword evidence="7" id="KW-1185">Reference proteome</keyword>
<dbReference type="Pfam" id="PF13545">
    <property type="entry name" value="HTH_Crp_2"/>
    <property type="match status" value="1"/>
</dbReference>
<dbReference type="InterPro" id="IPR036390">
    <property type="entry name" value="WH_DNA-bd_sf"/>
</dbReference>
<evidence type="ECO:0000256" key="3">
    <source>
        <dbReference type="ARBA" id="ARBA00023163"/>
    </source>
</evidence>
<dbReference type="Gene3D" id="2.60.120.10">
    <property type="entry name" value="Jelly Rolls"/>
    <property type="match status" value="1"/>
</dbReference>
<dbReference type="SUPFAM" id="SSF46785">
    <property type="entry name" value="Winged helix' DNA-binding domain"/>
    <property type="match status" value="1"/>
</dbReference>
<evidence type="ECO:0000313" key="7">
    <source>
        <dbReference type="Proteomes" id="UP000281985"/>
    </source>
</evidence>
<name>A0A3M0FYL3_9FLAO</name>
<dbReference type="SMART" id="SM00419">
    <property type="entry name" value="HTH_CRP"/>
    <property type="match status" value="1"/>
</dbReference>
<evidence type="ECO:0000259" key="5">
    <source>
        <dbReference type="PROSITE" id="PS51063"/>
    </source>
</evidence>
<dbReference type="OrthoDB" id="9127033at2"/>